<dbReference type="GO" id="GO:0004497">
    <property type="term" value="F:monooxygenase activity"/>
    <property type="evidence" value="ECO:0007669"/>
    <property type="project" value="UniProtKB-KW"/>
</dbReference>
<keyword evidence="6" id="KW-0479">Metal-binding</keyword>
<name>A0ABD3IVJ0_EUCGL</name>
<evidence type="ECO:0000256" key="9">
    <source>
        <dbReference type="ARBA" id="ARBA00023004"/>
    </source>
</evidence>
<evidence type="ECO:0000256" key="7">
    <source>
        <dbReference type="ARBA" id="ARBA00022989"/>
    </source>
</evidence>
<comment type="cofactor">
    <cofactor evidence="1">
        <name>heme</name>
        <dbReference type="ChEBI" id="CHEBI:30413"/>
    </cofactor>
</comment>
<dbReference type="Pfam" id="PF00067">
    <property type="entry name" value="p450"/>
    <property type="match status" value="1"/>
</dbReference>
<evidence type="ECO:0000256" key="8">
    <source>
        <dbReference type="ARBA" id="ARBA00023002"/>
    </source>
</evidence>
<reference evidence="12 13" key="1">
    <citation type="submission" date="2024-11" db="EMBL/GenBank/DDBJ databases">
        <title>Chromosome-level genome assembly of Eucalyptus globulus Labill. provides insights into its genome evolution.</title>
        <authorList>
            <person name="Li X."/>
        </authorList>
    </citation>
    <scope>NUCLEOTIDE SEQUENCE [LARGE SCALE GENOMIC DNA]</scope>
    <source>
        <strain evidence="12">CL2024</strain>
        <tissue evidence="12">Fresh tender leaves</tissue>
    </source>
</reference>
<evidence type="ECO:0000256" key="5">
    <source>
        <dbReference type="ARBA" id="ARBA00022692"/>
    </source>
</evidence>
<keyword evidence="10" id="KW-0503">Monooxygenase</keyword>
<sequence length="90" mass="10165">MGRGDATDRFVVDCKNIYLAGYKTTALAASWTLMLLALNPGWQAKVREEVMQVTQVLRGGQLPNADTIRKMKTVSELIPNMNYLRRIYGM</sequence>
<evidence type="ECO:0000256" key="10">
    <source>
        <dbReference type="ARBA" id="ARBA00023033"/>
    </source>
</evidence>
<proteinExistence type="inferred from homology"/>
<dbReference type="SUPFAM" id="SSF48264">
    <property type="entry name" value="Cytochrome P450"/>
    <property type="match status" value="1"/>
</dbReference>
<evidence type="ECO:0000256" key="3">
    <source>
        <dbReference type="ARBA" id="ARBA00010617"/>
    </source>
</evidence>
<dbReference type="InterPro" id="IPR036396">
    <property type="entry name" value="Cyt_P450_sf"/>
</dbReference>
<evidence type="ECO:0000313" key="13">
    <source>
        <dbReference type="Proteomes" id="UP001634007"/>
    </source>
</evidence>
<dbReference type="Gene3D" id="1.10.630.10">
    <property type="entry name" value="Cytochrome P450"/>
    <property type="match status" value="1"/>
</dbReference>
<gene>
    <name evidence="12" type="ORF">ACJRO7_003936</name>
</gene>
<dbReference type="GO" id="GO:0046872">
    <property type="term" value="F:metal ion binding"/>
    <property type="evidence" value="ECO:0007669"/>
    <property type="project" value="UniProtKB-KW"/>
</dbReference>
<keyword evidence="5" id="KW-0812">Transmembrane</keyword>
<organism evidence="12 13">
    <name type="scientific">Eucalyptus globulus</name>
    <name type="common">Tasmanian blue gum</name>
    <dbReference type="NCBI Taxonomy" id="34317"/>
    <lineage>
        <taxon>Eukaryota</taxon>
        <taxon>Viridiplantae</taxon>
        <taxon>Streptophyta</taxon>
        <taxon>Embryophyta</taxon>
        <taxon>Tracheophyta</taxon>
        <taxon>Spermatophyta</taxon>
        <taxon>Magnoliopsida</taxon>
        <taxon>eudicotyledons</taxon>
        <taxon>Gunneridae</taxon>
        <taxon>Pentapetalae</taxon>
        <taxon>rosids</taxon>
        <taxon>malvids</taxon>
        <taxon>Myrtales</taxon>
        <taxon>Myrtaceae</taxon>
        <taxon>Myrtoideae</taxon>
        <taxon>Eucalypteae</taxon>
        <taxon>Eucalyptus</taxon>
    </lineage>
</organism>
<evidence type="ECO:0000256" key="6">
    <source>
        <dbReference type="ARBA" id="ARBA00022723"/>
    </source>
</evidence>
<dbReference type="Proteomes" id="UP001634007">
    <property type="component" value="Unassembled WGS sequence"/>
</dbReference>
<dbReference type="InterPro" id="IPR001128">
    <property type="entry name" value="Cyt_P450"/>
</dbReference>
<dbReference type="InterPro" id="IPR050665">
    <property type="entry name" value="Cytochrome_P450_Monooxygen"/>
</dbReference>
<feature type="non-terminal residue" evidence="12">
    <location>
        <position position="90"/>
    </location>
</feature>
<evidence type="ECO:0000256" key="11">
    <source>
        <dbReference type="ARBA" id="ARBA00023136"/>
    </source>
</evidence>
<dbReference type="PANTHER" id="PTHR24282:SF252">
    <property type="entry name" value="CYTOCHROME P450"/>
    <property type="match status" value="1"/>
</dbReference>
<keyword evidence="7" id="KW-1133">Transmembrane helix</keyword>
<comment type="subcellular location">
    <subcellularLocation>
        <location evidence="2">Membrane</location>
        <topology evidence="2">Single-pass membrane protein</topology>
    </subcellularLocation>
</comment>
<evidence type="ECO:0000256" key="2">
    <source>
        <dbReference type="ARBA" id="ARBA00004167"/>
    </source>
</evidence>
<dbReference type="AlphaFoldDB" id="A0ABD3IVJ0"/>
<evidence type="ECO:0000256" key="4">
    <source>
        <dbReference type="ARBA" id="ARBA00022617"/>
    </source>
</evidence>
<evidence type="ECO:0008006" key="14">
    <source>
        <dbReference type="Google" id="ProtNLM"/>
    </source>
</evidence>
<keyword evidence="9" id="KW-0408">Iron</keyword>
<evidence type="ECO:0000256" key="1">
    <source>
        <dbReference type="ARBA" id="ARBA00001971"/>
    </source>
</evidence>
<keyword evidence="4" id="KW-0349">Heme</keyword>
<dbReference type="PANTHER" id="PTHR24282">
    <property type="entry name" value="CYTOCHROME P450 FAMILY MEMBER"/>
    <property type="match status" value="1"/>
</dbReference>
<protein>
    <recommendedName>
        <fullName evidence="14">Cytochrome P450</fullName>
    </recommendedName>
</protein>
<comment type="caution">
    <text evidence="12">The sequence shown here is derived from an EMBL/GenBank/DDBJ whole genome shotgun (WGS) entry which is preliminary data.</text>
</comment>
<dbReference type="GO" id="GO:0016020">
    <property type="term" value="C:membrane"/>
    <property type="evidence" value="ECO:0007669"/>
    <property type="project" value="UniProtKB-SubCell"/>
</dbReference>
<evidence type="ECO:0000313" key="12">
    <source>
        <dbReference type="EMBL" id="KAL3718907.1"/>
    </source>
</evidence>
<comment type="similarity">
    <text evidence="3">Belongs to the cytochrome P450 family.</text>
</comment>
<accession>A0ABD3IVJ0</accession>
<dbReference type="EMBL" id="JBJKBG010000010">
    <property type="protein sequence ID" value="KAL3718907.1"/>
    <property type="molecule type" value="Genomic_DNA"/>
</dbReference>
<keyword evidence="13" id="KW-1185">Reference proteome</keyword>
<keyword evidence="8" id="KW-0560">Oxidoreductase</keyword>
<keyword evidence="11" id="KW-0472">Membrane</keyword>